<protein>
    <submittedName>
        <fullName evidence="1">Uncharacterized protein</fullName>
    </submittedName>
</protein>
<evidence type="ECO:0000313" key="1">
    <source>
        <dbReference type="EMBL" id="GII46687.1"/>
    </source>
</evidence>
<dbReference type="EMBL" id="BOOQ01000019">
    <property type="protein sequence ID" value="GII46687.1"/>
    <property type="molecule type" value="Genomic_DNA"/>
</dbReference>
<evidence type="ECO:0000313" key="2">
    <source>
        <dbReference type="Proteomes" id="UP000644610"/>
    </source>
</evidence>
<dbReference type="RefSeq" id="WP_203974667.1">
    <property type="nucleotide sequence ID" value="NZ_BAAAKY010000014.1"/>
</dbReference>
<accession>A0A8J3XLV7</accession>
<keyword evidence="2" id="KW-1185">Reference proteome</keyword>
<dbReference type="Proteomes" id="UP000644610">
    <property type="component" value="Unassembled WGS sequence"/>
</dbReference>
<organism evidence="1 2">
    <name type="scientific">Planotetraspora silvatica</name>
    <dbReference type="NCBI Taxonomy" id="234614"/>
    <lineage>
        <taxon>Bacteria</taxon>
        <taxon>Bacillati</taxon>
        <taxon>Actinomycetota</taxon>
        <taxon>Actinomycetes</taxon>
        <taxon>Streptosporangiales</taxon>
        <taxon>Streptosporangiaceae</taxon>
        <taxon>Planotetraspora</taxon>
    </lineage>
</organism>
<proteinExistence type="predicted"/>
<gene>
    <name evidence="1" type="ORF">Psi02_31110</name>
</gene>
<name>A0A8J3XLV7_9ACTN</name>
<sequence>MDGEGTSEPDLQTLAAQAVADRDYEQARRHLARLRTSNPAGLVSVAPNIYDMQGTPRPHGNSWEPGWHHISPSFLVVTPDPERAAAAMHRAGLRFGLVTEDGRELRDWECDVSDAYTPNYISPIHLTEAGPAFYADTKGELSTPMAEAMLHVLVDELIAEEVPSHVTSPPSRDFDHEVWTPPSAEPEKAGGARAWFVARPVIRPVGDGRHYRDHEYRRADGIWTRDLSVAEQFTTPPNELVEALRNLPTPGLHHAMGLLLELP</sequence>
<reference evidence="1" key="1">
    <citation type="submission" date="2021-01" db="EMBL/GenBank/DDBJ databases">
        <title>Whole genome shotgun sequence of Planotetraspora silvatica NBRC 100141.</title>
        <authorList>
            <person name="Komaki H."/>
            <person name="Tamura T."/>
        </authorList>
    </citation>
    <scope>NUCLEOTIDE SEQUENCE</scope>
    <source>
        <strain evidence="1">NBRC 100141</strain>
    </source>
</reference>
<dbReference type="AlphaFoldDB" id="A0A8J3XLV7"/>
<comment type="caution">
    <text evidence="1">The sequence shown here is derived from an EMBL/GenBank/DDBJ whole genome shotgun (WGS) entry which is preliminary data.</text>
</comment>